<organism evidence="7 8">
    <name type="scientific">Phyllobacterium myrsinacearum</name>
    <dbReference type="NCBI Taxonomy" id="28101"/>
    <lineage>
        <taxon>Bacteria</taxon>
        <taxon>Pseudomonadati</taxon>
        <taxon>Pseudomonadota</taxon>
        <taxon>Alphaproteobacteria</taxon>
        <taxon>Hyphomicrobiales</taxon>
        <taxon>Phyllobacteriaceae</taxon>
        <taxon>Phyllobacterium</taxon>
    </lineage>
</organism>
<dbReference type="EMBL" id="PVBT01000006">
    <property type="protein sequence ID" value="PRD50899.1"/>
    <property type="molecule type" value="Genomic_DNA"/>
</dbReference>
<dbReference type="OrthoDB" id="9775392at2"/>
<keyword evidence="5" id="KW-0804">Transcription</keyword>
<keyword evidence="3" id="KW-0238">DNA-binding</keyword>
<dbReference type="SUPFAM" id="SSF46785">
    <property type="entry name" value="Winged helix' DNA-binding domain"/>
    <property type="match status" value="1"/>
</dbReference>
<feature type="domain" description="HTH lysR-type" evidence="6">
    <location>
        <begin position="6"/>
        <end position="63"/>
    </location>
</feature>
<evidence type="ECO:0000256" key="3">
    <source>
        <dbReference type="ARBA" id="ARBA00023125"/>
    </source>
</evidence>
<sequence>MTLSGLSLRDLEYAIAVADLGSFGKAAERCRVAQPSLSVQVGKLEARLKTVLFERTTRRVIVTPQGQELIGQMRRVVGEAGRLLELSVRSGEAFGGTLRLSAIATLGPYYFPRILQSLRAHYPALALVLGEGRTGDLVTALLRGDLDAVLMSTPTGEPALCEIPLFHEPFVMACPEGHAATLSGAAGWQDLSAHERLLLEEGHCLRDQAIAACAEIDTSSRHATSLETLKYMVAAGEGCTLLPVLAESEVHGLRYLPLRGSEYARTIVLAWRRSDPRIQEFEQLGATLRRFQHPAIQTFA</sequence>
<dbReference type="GO" id="GO:0032993">
    <property type="term" value="C:protein-DNA complex"/>
    <property type="evidence" value="ECO:0007669"/>
    <property type="project" value="TreeGrafter"/>
</dbReference>
<dbReference type="GO" id="GO:0003677">
    <property type="term" value="F:DNA binding"/>
    <property type="evidence" value="ECO:0007669"/>
    <property type="project" value="UniProtKB-KW"/>
</dbReference>
<dbReference type="PANTHER" id="PTHR30346">
    <property type="entry name" value="TRANSCRIPTIONAL DUAL REGULATOR HCAR-RELATED"/>
    <property type="match status" value="1"/>
</dbReference>
<evidence type="ECO:0000259" key="6">
    <source>
        <dbReference type="PROSITE" id="PS50931"/>
    </source>
</evidence>
<dbReference type="FunFam" id="1.10.10.10:FF:000001">
    <property type="entry name" value="LysR family transcriptional regulator"/>
    <property type="match status" value="1"/>
</dbReference>
<keyword evidence="2" id="KW-0805">Transcription regulation</keyword>
<gene>
    <name evidence="7" type="ORF">C5750_18785</name>
</gene>
<comment type="similarity">
    <text evidence="1">Belongs to the LysR transcriptional regulatory family.</text>
</comment>
<evidence type="ECO:0000256" key="1">
    <source>
        <dbReference type="ARBA" id="ARBA00009437"/>
    </source>
</evidence>
<dbReference type="InterPro" id="IPR036390">
    <property type="entry name" value="WH_DNA-bd_sf"/>
</dbReference>
<dbReference type="Pfam" id="PF03466">
    <property type="entry name" value="LysR_substrate"/>
    <property type="match status" value="1"/>
</dbReference>
<dbReference type="Gene3D" id="3.40.190.10">
    <property type="entry name" value="Periplasmic binding protein-like II"/>
    <property type="match status" value="2"/>
</dbReference>
<dbReference type="RefSeq" id="WP_105735570.1">
    <property type="nucleotide sequence ID" value="NZ_PVBT01000006.1"/>
</dbReference>
<dbReference type="PRINTS" id="PR00039">
    <property type="entry name" value="HTHLYSR"/>
</dbReference>
<dbReference type="Pfam" id="PF00126">
    <property type="entry name" value="HTH_1"/>
    <property type="match status" value="1"/>
</dbReference>
<proteinExistence type="inferred from homology"/>
<dbReference type="InterPro" id="IPR005119">
    <property type="entry name" value="LysR_subst-bd"/>
</dbReference>
<evidence type="ECO:0000256" key="4">
    <source>
        <dbReference type="ARBA" id="ARBA00023159"/>
    </source>
</evidence>
<dbReference type="PROSITE" id="PS50931">
    <property type="entry name" value="HTH_LYSR"/>
    <property type="match status" value="1"/>
</dbReference>
<dbReference type="PANTHER" id="PTHR30346:SF26">
    <property type="entry name" value="HYDROGEN PEROXIDE-INDUCIBLE GENES ACTIVATOR"/>
    <property type="match status" value="1"/>
</dbReference>
<dbReference type="Proteomes" id="UP000238563">
    <property type="component" value="Unassembled WGS sequence"/>
</dbReference>
<dbReference type="InterPro" id="IPR036388">
    <property type="entry name" value="WH-like_DNA-bd_sf"/>
</dbReference>
<protein>
    <submittedName>
        <fullName evidence="7">LysR family transcriptional regulator</fullName>
    </submittedName>
</protein>
<comment type="caution">
    <text evidence="7">The sequence shown here is derived from an EMBL/GenBank/DDBJ whole genome shotgun (WGS) entry which is preliminary data.</text>
</comment>
<evidence type="ECO:0000313" key="8">
    <source>
        <dbReference type="Proteomes" id="UP000238563"/>
    </source>
</evidence>
<reference evidence="7 8" key="1">
    <citation type="submission" date="2018-02" db="EMBL/GenBank/DDBJ databases">
        <title>The draft genome of Phyllobacterium myrsinacearum DSM5892.</title>
        <authorList>
            <person name="Li L."/>
            <person name="Liu L."/>
            <person name="Zhang X."/>
            <person name="Wang T."/>
        </authorList>
    </citation>
    <scope>NUCLEOTIDE SEQUENCE [LARGE SCALE GENOMIC DNA]</scope>
    <source>
        <strain evidence="7 8">DSM 5892</strain>
    </source>
</reference>
<dbReference type="Gene3D" id="1.10.10.10">
    <property type="entry name" value="Winged helix-like DNA-binding domain superfamily/Winged helix DNA-binding domain"/>
    <property type="match status" value="1"/>
</dbReference>
<dbReference type="GO" id="GO:0003700">
    <property type="term" value="F:DNA-binding transcription factor activity"/>
    <property type="evidence" value="ECO:0007669"/>
    <property type="project" value="InterPro"/>
</dbReference>
<evidence type="ECO:0000256" key="5">
    <source>
        <dbReference type="ARBA" id="ARBA00023163"/>
    </source>
</evidence>
<dbReference type="AlphaFoldDB" id="A0A2S9JDF8"/>
<dbReference type="InterPro" id="IPR000847">
    <property type="entry name" value="LysR_HTH_N"/>
</dbReference>
<dbReference type="SUPFAM" id="SSF53850">
    <property type="entry name" value="Periplasmic binding protein-like II"/>
    <property type="match status" value="1"/>
</dbReference>
<keyword evidence="8" id="KW-1185">Reference proteome</keyword>
<evidence type="ECO:0000313" key="7">
    <source>
        <dbReference type="EMBL" id="PRD50899.1"/>
    </source>
</evidence>
<name>A0A2S9JDF8_9HYPH</name>
<evidence type="ECO:0000256" key="2">
    <source>
        <dbReference type="ARBA" id="ARBA00023015"/>
    </source>
</evidence>
<dbReference type="CDD" id="cd08411">
    <property type="entry name" value="PBP2_OxyR"/>
    <property type="match status" value="1"/>
</dbReference>
<accession>A0A2S9JDF8</accession>
<keyword evidence="4" id="KW-0010">Activator</keyword>